<accession>A0A381WBF7</accession>
<proteinExistence type="predicted"/>
<feature type="region of interest" description="Disordered" evidence="1">
    <location>
        <begin position="44"/>
        <end position="102"/>
    </location>
</feature>
<evidence type="ECO:0000256" key="1">
    <source>
        <dbReference type="SAM" id="MobiDB-lite"/>
    </source>
</evidence>
<reference evidence="2" key="1">
    <citation type="submission" date="2018-05" db="EMBL/GenBank/DDBJ databases">
        <authorList>
            <person name="Lanie J.A."/>
            <person name="Ng W.-L."/>
            <person name="Kazmierczak K.M."/>
            <person name="Andrzejewski T.M."/>
            <person name="Davidsen T.M."/>
            <person name="Wayne K.J."/>
            <person name="Tettelin H."/>
            <person name="Glass J.I."/>
            <person name="Rusch D."/>
            <person name="Podicherti R."/>
            <person name="Tsui H.-C.T."/>
            <person name="Winkler M.E."/>
        </authorList>
    </citation>
    <scope>NUCLEOTIDE SEQUENCE</scope>
</reference>
<dbReference type="InterPro" id="IPR021395">
    <property type="entry name" value="DUF3035"/>
</dbReference>
<feature type="compositionally biased region" description="Acidic residues" evidence="1">
    <location>
        <begin position="46"/>
        <end position="58"/>
    </location>
</feature>
<name>A0A381WBF7_9ZZZZ</name>
<dbReference type="AlphaFoldDB" id="A0A381WBF7"/>
<evidence type="ECO:0008006" key="3">
    <source>
        <dbReference type="Google" id="ProtNLM"/>
    </source>
</evidence>
<sequence length="102" mass="11457">MFILLCILIFSFNSCTSIKNAVTGKKSENSDEFLIKKKNPLILPPDFDDLPEPTDEETSAEKDDINIEEIIGIYNDDENQQSSESSSSESTEQYVLDNISTD</sequence>
<protein>
    <recommendedName>
        <fullName evidence="3">DUF3035 domain-containing protein</fullName>
    </recommendedName>
</protein>
<dbReference type="Pfam" id="PF11233">
    <property type="entry name" value="DUF3035"/>
    <property type="match status" value="1"/>
</dbReference>
<organism evidence="2">
    <name type="scientific">marine metagenome</name>
    <dbReference type="NCBI Taxonomy" id="408172"/>
    <lineage>
        <taxon>unclassified sequences</taxon>
        <taxon>metagenomes</taxon>
        <taxon>ecological metagenomes</taxon>
    </lineage>
</organism>
<evidence type="ECO:0000313" key="2">
    <source>
        <dbReference type="EMBL" id="SVA49876.1"/>
    </source>
</evidence>
<dbReference type="EMBL" id="UINC01011288">
    <property type="protein sequence ID" value="SVA49876.1"/>
    <property type="molecule type" value="Genomic_DNA"/>
</dbReference>
<feature type="compositionally biased region" description="Low complexity" evidence="1">
    <location>
        <begin position="80"/>
        <end position="93"/>
    </location>
</feature>
<gene>
    <name evidence="2" type="ORF">METZ01_LOCUS102730</name>
</gene>